<dbReference type="InterPro" id="IPR015424">
    <property type="entry name" value="PyrdxlP-dep_Trfase"/>
</dbReference>
<comment type="similarity">
    <text evidence="3">Belongs to the trans-sulfuration enzymes family.</text>
</comment>
<proteinExistence type="inferred from homology"/>
<evidence type="ECO:0000256" key="1">
    <source>
        <dbReference type="ARBA" id="ARBA00001933"/>
    </source>
</evidence>
<dbReference type="GO" id="GO:0016740">
    <property type="term" value="F:transferase activity"/>
    <property type="evidence" value="ECO:0007669"/>
    <property type="project" value="UniProtKB-KW"/>
</dbReference>
<dbReference type="EMBL" id="JAPCWZ010000009">
    <property type="protein sequence ID" value="KAK8850887.1"/>
    <property type="molecule type" value="Genomic_DNA"/>
</dbReference>
<dbReference type="PANTHER" id="PTHR42699">
    <property type="match status" value="1"/>
</dbReference>
<evidence type="ECO:0000256" key="2">
    <source>
        <dbReference type="ARBA" id="ARBA00022898"/>
    </source>
</evidence>
<dbReference type="Pfam" id="PF01053">
    <property type="entry name" value="Cys_Met_Meta_PP"/>
    <property type="match status" value="1"/>
</dbReference>
<dbReference type="SUPFAM" id="SSF53383">
    <property type="entry name" value="PLP-dependent transferases"/>
    <property type="match status" value="1"/>
</dbReference>
<name>A0ABR2HQB7_9PEZI</name>
<comment type="cofactor">
    <cofactor evidence="1 3">
        <name>pyridoxal 5'-phosphate</name>
        <dbReference type="ChEBI" id="CHEBI:597326"/>
    </cofactor>
</comment>
<accession>A0ABR2HQB7</accession>
<sequence length="590" mass="66059">MSIPLGYPLPPDDNHAVSVSMPTWRDTEGWAQRDPAVLSKLQTGYPRFYVPHLVRELAKCLLDWMDIKRSTKPDEASADLFPSRDMALACRWYLQKDLTLSEGGQEVQASKAVEALEIAWDGTIRLLAVDDNSPGRLMDDNITFFNVHAQGPSERPPLRRARHVYVVVYPNTMATQAKSFWQHTGFGISSRFASLWLERAPFFPNIPDEAKMQEPGRFLPDAGSENRKKITTAIAESYGHGVDDLDVRLFHTGMSAITHTAIALKKAMNYREEEFCVCVFGFLYVDTFKVLSKVLGFKFVLYGHATPEEMDKLEADLASDRIRISALFTEFPGNPLLGCLDIARLCVLSHKYNFVLVVDDTVGTSVNVDLLPYCDIICTSLTKMFSGGCNVMGGSVVLKPRARYTVLFHQAFRDIYQDVYFVLDSATMLTNSLRFKERVQEASISAEIIAKILRKSSVVKRVYYPKGSRTQDLYEMVAKPYTGTGMTLDRKGKRFGYGFLLSIAFKTPEAAIAFHDALEVAKGPSLGTNFTLMCAYTLLAHYSELNEVAEYGLPEHLVRISVGLENIHTLVAKVKKALEVAKGKRKCTVS</sequence>
<dbReference type="PANTHER" id="PTHR42699:SF1">
    <property type="entry name" value="CYSTATHIONINE GAMMA-SYNTHASE-RELATED"/>
    <property type="match status" value="1"/>
</dbReference>
<dbReference type="Gene3D" id="3.90.1150.10">
    <property type="entry name" value="Aspartate Aminotransferase, domain 1"/>
    <property type="match status" value="1"/>
</dbReference>
<evidence type="ECO:0000256" key="3">
    <source>
        <dbReference type="RuleBase" id="RU362118"/>
    </source>
</evidence>
<dbReference type="Gene3D" id="3.40.640.10">
    <property type="entry name" value="Type I PLP-dependent aspartate aminotransferase-like (Major domain)"/>
    <property type="match status" value="1"/>
</dbReference>
<keyword evidence="2 3" id="KW-0663">Pyridoxal phosphate</keyword>
<evidence type="ECO:0000313" key="4">
    <source>
        <dbReference type="EMBL" id="KAK8850887.1"/>
    </source>
</evidence>
<keyword evidence="4" id="KW-0808">Transferase</keyword>
<evidence type="ECO:0000313" key="5">
    <source>
        <dbReference type="Proteomes" id="UP001390339"/>
    </source>
</evidence>
<protein>
    <submittedName>
        <fullName evidence="4">Pyridoxal phosphate-dependent transferase</fullName>
    </submittedName>
</protein>
<reference evidence="4 5" key="1">
    <citation type="journal article" date="2024" name="IMA Fungus">
        <title>Apiospora arundinis, a panoply of carbohydrate-active enzymes and secondary metabolites.</title>
        <authorList>
            <person name="Sorensen T."/>
            <person name="Petersen C."/>
            <person name="Muurmann A.T."/>
            <person name="Christiansen J.V."/>
            <person name="Brundto M.L."/>
            <person name="Overgaard C.K."/>
            <person name="Boysen A.T."/>
            <person name="Wollenberg R.D."/>
            <person name="Larsen T.O."/>
            <person name="Sorensen J.L."/>
            <person name="Nielsen K.L."/>
            <person name="Sondergaard T.E."/>
        </authorList>
    </citation>
    <scope>NUCLEOTIDE SEQUENCE [LARGE SCALE GENOMIC DNA]</scope>
    <source>
        <strain evidence="4 5">AAU 773</strain>
    </source>
</reference>
<gene>
    <name evidence="4" type="ORF">PGQ11_013366</name>
</gene>
<dbReference type="Proteomes" id="UP001390339">
    <property type="component" value="Unassembled WGS sequence"/>
</dbReference>
<organism evidence="4 5">
    <name type="scientific">Apiospora arundinis</name>
    <dbReference type="NCBI Taxonomy" id="335852"/>
    <lineage>
        <taxon>Eukaryota</taxon>
        <taxon>Fungi</taxon>
        <taxon>Dikarya</taxon>
        <taxon>Ascomycota</taxon>
        <taxon>Pezizomycotina</taxon>
        <taxon>Sordariomycetes</taxon>
        <taxon>Xylariomycetidae</taxon>
        <taxon>Amphisphaeriales</taxon>
        <taxon>Apiosporaceae</taxon>
        <taxon>Apiospora</taxon>
    </lineage>
</organism>
<keyword evidence="5" id="KW-1185">Reference proteome</keyword>
<comment type="caution">
    <text evidence="4">The sequence shown here is derived from an EMBL/GenBank/DDBJ whole genome shotgun (WGS) entry which is preliminary data.</text>
</comment>
<dbReference type="InterPro" id="IPR000277">
    <property type="entry name" value="Cys/Met-Metab_PyrdxlP-dep_enz"/>
</dbReference>
<dbReference type="InterPro" id="IPR015421">
    <property type="entry name" value="PyrdxlP-dep_Trfase_major"/>
</dbReference>
<dbReference type="InterPro" id="IPR015422">
    <property type="entry name" value="PyrdxlP-dep_Trfase_small"/>
</dbReference>
<dbReference type="InterPro" id="IPR051750">
    <property type="entry name" value="Trans-sulfuration_enzymes"/>
</dbReference>